<evidence type="ECO:0000313" key="3">
    <source>
        <dbReference type="Proteomes" id="UP001147700"/>
    </source>
</evidence>
<reference evidence="2" key="1">
    <citation type="submission" date="2022-10" db="EMBL/GenBank/DDBJ databases">
        <title>The WGS of Solirubrobacter sp. CPCC 204708.</title>
        <authorList>
            <person name="Jiang Z."/>
        </authorList>
    </citation>
    <scope>NUCLEOTIDE SEQUENCE</scope>
    <source>
        <strain evidence="2">CPCC 204708</strain>
    </source>
</reference>
<evidence type="ECO:0000256" key="1">
    <source>
        <dbReference type="SAM" id="MobiDB-lite"/>
    </source>
</evidence>
<proteinExistence type="predicted"/>
<keyword evidence="3" id="KW-1185">Reference proteome</keyword>
<name>A0ABT4RKY6_9ACTN</name>
<evidence type="ECO:0000313" key="2">
    <source>
        <dbReference type="EMBL" id="MDA0139218.1"/>
    </source>
</evidence>
<feature type="compositionally biased region" description="Basic and acidic residues" evidence="1">
    <location>
        <begin position="26"/>
        <end position="41"/>
    </location>
</feature>
<dbReference type="RefSeq" id="WP_202956748.1">
    <property type="nucleotide sequence ID" value="NZ_JAPCID010000022.1"/>
</dbReference>
<sequence length="114" mass="12233">MPDRTTKAKAKARANENGVLGALPHSRPDRLGGPRHTGSERRRARAAKPRAVRAAAPELEPRHAVHPPPEPLGAPKGTELVTTAIRATGELAQIGFVVGGKVLKRTLDRLPRPR</sequence>
<gene>
    <name evidence="2" type="ORF">OJ962_17080</name>
</gene>
<dbReference type="Proteomes" id="UP001147700">
    <property type="component" value="Unassembled WGS sequence"/>
</dbReference>
<comment type="caution">
    <text evidence="2">The sequence shown here is derived from an EMBL/GenBank/DDBJ whole genome shotgun (WGS) entry which is preliminary data.</text>
</comment>
<protein>
    <submittedName>
        <fullName evidence="2">Uncharacterized protein</fullName>
    </submittedName>
</protein>
<dbReference type="EMBL" id="JAPCID010000022">
    <property type="protein sequence ID" value="MDA0139218.1"/>
    <property type="molecule type" value="Genomic_DNA"/>
</dbReference>
<feature type="region of interest" description="Disordered" evidence="1">
    <location>
        <begin position="1"/>
        <end position="76"/>
    </location>
</feature>
<accession>A0ABT4RKY6</accession>
<feature type="compositionally biased region" description="Basic residues" evidence="1">
    <location>
        <begin position="42"/>
        <end position="51"/>
    </location>
</feature>
<organism evidence="2 3">
    <name type="scientific">Solirubrobacter deserti</name>
    <dbReference type="NCBI Taxonomy" id="2282478"/>
    <lineage>
        <taxon>Bacteria</taxon>
        <taxon>Bacillati</taxon>
        <taxon>Actinomycetota</taxon>
        <taxon>Thermoleophilia</taxon>
        <taxon>Solirubrobacterales</taxon>
        <taxon>Solirubrobacteraceae</taxon>
        <taxon>Solirubrobacter</taxon>
    </lineage>
</organism>